<keyword evidence="2" id="KW-1185">Reference proteome</keyword>
<comment type="caution">
    <text evidence="1">The sequence shown here is derived from an EMBL/GenBank/DDBJ whole genome shotgun (WGS) entry which is preliminary data.</text>
</comment>
<accession>A0AAD7GBB2</accession>
<dbReference type="AlphaFoldDB" id="A0AAD7GBB2"/>
<evidence type="ECO:0000313" key="2">
    <source>
        <dbReference type="Proteomes" id="UP001221757"/>
    </source>
</evidence>
<dbReference type="Proteomes" id="UP001221757">
    <property type="component" value="Unassembled WGS sequence"/>
</dbReference>
<evidence type="ECO:0000313" key="1">
    <source>
        <dbReference type="EMBL" id="KAJ7686323.1"/>
    </source>
</evidence>
<sequence length="228" mass="25919">MDTQFPWLPQVMQQSPNLEVLRLPFAREGGDAWEALGLNGVRLKELSVPHAPQSLLRYLASYSGLERVVIGTSSGRDDRAPFFWESVLPRHAESLKGLVCPSYSAGPWCFGRHNITLISDLRQLDTLEIGIDLDERWVQHEKDIVELFMEMASEMPLLRKIAIIVALQPQGGCRNYLARLQDSIDSHVDKTVDSFGAAHPSPAIAHLIKTHHQRSKVYRQRHPLEWLR</sequence>
<protein>
    <submittedName>
        <fullName evidence="1">Uncharacterized protein</fullName>
    </submittedName>
</protein>
<dbReference type="EMBL" id="JARKIE010000097">
    <property type="protein sequence ID" value="KAJ7686323.1"/>
    <property type="molecule type" value="Genomic_DNA"/>
</dbReference>
<name>A0AAD7GBB2_MYCRO</name>
<organism evidence="1 2">
    <name type="scientific">Mycena rosella</name>
    <name type="common">Pink bonnet</name>
    <name type="synonym">Agaricus rosellus</name>
    <dbReference type="NCBI Taxonomy" id="1033263"/>
    <lineage>
        <taxon>Eukaryota</taxon>
        <taxon>Fungi</taxon>
        <taxon>Dikarya</taxon>
        <taxon>Basidiomycota</taxon>
        <taxon>Agaricomycotina</taxon>
        <taxon>Agaricomycetes</taxon>
        <taxon>Agaricomycetidae</taxon>
        <taxon>Agaricales</taxon>
        <taxon>Marasmiineae</taxon>
        <taxon>Mycenaceae</taxon>
        <taxon>Mycena</taxon>
    </lineage>
</organism>
<reference evidence="1" key="1">
    <citation type="submission" date="2023-03" db="EMBL/GenBank/DDBJ databases">
        <title>Massive genome expansion in bonnet fungi (Mycena s.s.) driven by repeated elements and novel gene families across ecological guilds.</title>
        <authorList>
            <consortium name="Lawrence Berkeley National Laboratory"/>
            <person name="Harder C.B."/>
            <person name="Miyauchi S."/>
            <person name="Viragh M."/>
            <person name="Kuo A."/>
            <person name="Thoen E."/>
            <person name="Andreopoulos B."/>
            <person name="Lu D."/>
            <person name="Skrede I."/>
            <person name="Drula E."/>
            <person name="Henrissat B."/>
            <person name="Morin E."/>
            <person name="Kohler A."/>
            <person name="Barry K."/>
            <person name="LaButti K."/>
            <person name="Morin E."/>
            <person name="Salamov A."/>
            <person name="Lipzen A."/>
            <person name="Mereny Z."/>
            <person name="Hegedus B."/>
            <person name="Baldrian P."/>
            <person name="Stursova M."/>
            <person name="Weitz H."/>
            <person name="Taylor A."/>
            <person name="Grigoriev I.V."/>
            <person name="Nagy L.G."/>
            <person name="Martin F."/>
            <person name="Kauserud H."/>
        </authorList>
    </citation>
    <scope>NUCLEOTIDE SEQUENCE</scope>
    <source>
        <strain evidence="1">CBHHK067</strain>
    </source>
</reference>
<gene>
    <name evidence="1" type="ORF">B0H17DRAFT_718782</name>
</gene>
<proteinExistence type="predicted"/>